<dbReference type="PANTHER" id="PTHR34987">
    <property type="entry name" value="C, PUTATIVE (AFU_ORTHOLOGUE AFUA_3G02880)-RELATED"/>
    <property type="match status" value="1"/>
</dbReference>
<dbReference type="OrthoDB" id="9815108at2"/>
<dbReference type="Pfam" id="PF17389">
    <property type="entry name" value="Bac_rhamnosid6H"/>
    <property type="match status" value="1"/>
</dbReference>
<dbReference type="Gene3D" id="2.60.420.10">
    <property type="entry name" value="Maltose phosphorylase, domain 3"/>
    <property type="match status" value="1"/>
</dbReference>
<evidence type="ECO:0000313" key="3">
    <source>
        <dbReference type="Proteomes" id="UP000384372"/>
    </source>
</evidence>
<sequence length="384" mass="44663">MISTNKPAFRCSDETFNEIWRVCERSVWQHPGQDPVTAHADSMADHTFYWFLSIYEHYLYTSNERCVRKAYPRMRKFINYCLSHTDSNGMIQIKSDDQVFVDWLPENRDRRGLRSFEQILYCKSLEDMAQCAHLLGRKADEERYFAHFTRLRKQILPFFWNEKRQALVHRVVDGRRSRLITRHSNVFAIFFDYFTEAQKQEVASTVINNPSVKPFTSPFMQFYELAALCSLGNLSQVLERIRKQWNSSLLKAQLSSPKAEVDEKLCYAWGICFLYLFGRYFLGVKPVKPGYEEFEIRPELGGLEFIEGKVPLPNGEISVYRNADLIRIQASSGSGYLYFSSSLPPKASRGEIEKFIGKNQYRLWIDAGDEVGVTLTQSPSSKTT</sequence>
<feature type="domain" description="Alpha-L-rhamnosidase six-hairpin glycosidase" evidence="1">
    <location>
        <begin position="45"/>
        <end position="206"/>
    </location>
</feature>
<protein>
    <submittedName>
        <fullName evidence="2">Bacterial alpha-L-rhamnosidase</fullName>
    </submittedName>
</protein>
<evidence type="ECO:0000259" key="1">
    <source>
        <dbReference type="Pfam" id="PF17389"/>
    </source>
</evidence>
<name>A0A6A7W7Z4_9BACT</name>
<reference evidence="2 3" key="1">
    <citation type="submission" date="2019-09" db="EMBL/GenBank/DDBJ databases">
        <title>Distinct polysaccharide growth profiles of human intestinal Prevotella copri isolates.</title>
        <authorList>
            <person name="Fehlner-Peach H."/>
            <person name="Magnabosco C."/>
            <person name="Raghavan V."/>
            <person name="Scher J.U."/>
            <person name="Tett A."/>
            <person name="Cox L.M."/>
            <person name="Gottsegen C."/>
            <person name="Watters A."/>
            <person name="Wiltshire- Gordon J.D."/>
            <person name="Segata N."/>
            <person name="Bonneau R."/>
            <person name="Littman D.R."/>
        </authorList>
    </citation>
    <scope>NUCLEOTIDE SEQUENCE [LARGE SCALE GENOMIC DNA]</scope>
    <source>
        <strain evidence="3">iAQ1173</strain>
    </source>
</reference>
<organism evidence="2 3">
    <name type="scientific">Segatella copri</name>
    <dbReference type="NCBI Taxonomy" id="165179"/>
    <lineage>
        <taxon>Bacteria</taxon>
        <taxon>Pseudomonadati</taxon>
        <taxon>Bacteroidota</taxon>
        <taxon>Bacteroidia</taxon>
        <taxon>Bacteroidales</taxon>
        <taxon>Prevotellaceae</taxon>
        <taxon>Segatella</taxon>
    </lineage>
</organism>
<dbReference type="InterPro" id="IPR008928">
    <property type="entry name" value="6-hairpin_glycosidase_sf"/>
</dbReference>
<dbReference type="AlphaFoldDB" id="A0A6A7W7Z4"/>
<dbReference type="Gene3D" id="1.50.10.10">
    <property type="match status" value="1"/>
</dbReference>
<dbReference type="SUPFAM" id="SSF48208">
    <property type="entry name" value="Six-hairpin glycosidases"/>
    <property type="match status" value="1"/>
</dbReference>
<dbReference type="EMBL" id="VZAD01000008">
    <property type="protein sequence ID" value="MQP10522.1"/>
    <property type="molecule type" value="Genomic_DNA"/>
</dbReference>
<gene>
    <name evidence="2" type="ORF">F7D20_00735</name>
</gene>
<keyword evidence="3" id="KW-1185">Reference proteome</keyword>
<dbReference type="InterPro" id="IPR035396">
    <property type="entry name" value="Bac_rhamnosid6H"/>
</dbReference>
<proteinExistence type="predicted"/>
<accession>A0A6A7W7Z4</accession>
<dbReference type="PANTHER" id="PTHR34987:SF6">
    <property type="entry name" value="ALPHA-L-RHAMNOSIDASE SIX-HAIRPIN GLYCOSIDASE DOMAIN-CONTAINING PROTEIN"/>
    <property type="match status" value="1"/>
</dbReference>
<dbReference type="GO" id="GO:0005975">
    <property type="term" value="P:carbohydrate metabolic process"/>
    <property type="evidence" value="ECO:0007669"/>
    <property type="project" value="InterPro"/>
</dbReference>
<evidence type="ECO:0000313" key="2">
    <source>
        <dbReference type="EMBL" id="MQP10522.1"/>
    </source>
</evidence>
<comment type="caution">
    <text evidence="2">The sequence shown here is derived from an EMBL/GenBank/DDBJ whole genome shotgun (WGS) entry which is preliminary data.</text>
</comment>
<dbReference type="InterPro" id="IPR012341">
    <property type="entry name" value="6hp_glycosidase-like_sf"/>
</dbReference>
<dbReference type="Proteomes" id="UP000384372">
    <property type="component" value="Unassembled WGS sequence"/>
</dbReference>
<dbReference type="RefSeq" id="WP_158462364.1">
    <property type="nucleotide sequence ID" value="NZ_VZAD01000008.1"/>
</dbReference>